<feature type="transmembrane region" description="Helical" evidence="6">
    <location>
        <begin position="42"/>
        <end position="62"/>
    </location>
</feature>
<dbReference type="OrthoDB" id="3243324at2"/>
<dbReference type="RefSeq" id="WP_119149788.1">
    <property type="nucleotide sequence ID" value="NZ_JBHSOV010000032.1"/>
</dbReference>
<reference evidence="8 9" key="1">
    <citation type="submission" date="2018-09" db="EMBL/GenBank/DDBJ databases">
        <title>Cohnella cavernae sp. nov., isolated from a karst cave.</title>
        <authorList>
            <person name="Zhu H."/>
        </authorList>
    </citation>
    <scope>NUCLEOTIDE SEQUENCE [LARGE SCALE GENOMIC DNA]</scope>
    <source>
        <strain evidence="8 9">K2E09-144</strain>
    </source>
</reference>
<evidence type="ECO:0000256" key="2">
    <source>
        <dbReference type="ARBA" id="ARBA00022475"/>
    </source>
</evidence>
<evidence type="ECO:0000313" key="9">
    <source>
        <dbReference type="Proteomes" id="UP000266340"/>
    </source>
</evidence>
<keyword evidence="2" id="KW-1003">Cell membrane</keyword>
<feature type="domain" description="Cardiolipin synthase N-terminal" evidence="7">
    <location>
        <begin position="20"/>
        <end position="64"/>
    </location>
</feature>
<evidence type="ECO:0000259" key="7">
    <source>
        <dbReference type="Pfam" id="PF13396"/>
    </source>
</evidence>
<evidence type="ECO:0000256" key="5">
    <source>
        <dbReference type="ARBA" id="ARBA00023136"/>
    </source>
</evidence>
<accession>A0A398CEX0</accession>
<dbReference type="Proteomes" id="UP000266340">
    <property type="component" value="Unassembled WGS sequence"/>
</dbReference>
<proteinExistence type="predicted"/>
<organism evidence="8 9">
    <name type="scientific">Cohnella faecalis</name>
    <dbReference type="NCBI Taxonomy" id="2315694"/>
    <lineage>
        <taxon>Bacteria</taxon>
        <taxon>Bacillati</taxon>
        <taxon>Bacillota</taxon>
        <taxon>Bacilli</taxon>
        <taxon>Bacillales</taxon>
        <taxon>Paenibacillaceae</taxon>
        <taxon>Cohnella</taxon>
    </lineage>
</organism>
<keyword evidence="9" id="KW-1185">Reference proteome</keyword>
<evidence type="ECO:0000256" key="1">
    <source>
        <dbReference type="ARBA" id="ARBA00004651"/>
    </source>
</evidence>
<sequence length="68" mass="7685">MSLQDVNFQVVLPVLVIQLVLMIIGLVDLWRRESTLTRGPKLLWVFIILLGSILGSVAYFTIGRRSES</sequence>
<keyword evidence="3 6" id="KW-0812">Transmembrane</keyword>
<dbReference type="EMBL" id="QXJM01000039">
    <property type="protein sequence ID" value="RIE01726.1"/>
    <property type="molecule type" value="Genomic_DNA"/>
</dbReference>
<evidence type="ECO:0000256" key="6">
    <source>
        <dbReference type="SAM" id="Phobius"/>
    </source>
</evidence>
<dbReference type="InterPro" id="IPR027379">
    <property type="entry name" value="CLS_N"/>
</dbReference>
<keyword evidence="4 6" id="KW-1133">Transmembrane helix</keyword>
<evidence type="ECO:0000256" key="4">
    <source>
        <dbReference type="ARBA" id="ARBA00022989"/>
    </source>
</evidence>
<evidence type="ECO:0000313" key="8">
    <source>
        <dbReference type="EMBL" id="RIE01726.1"/>
    </source>
</evidence>
<gene>
    <name evidence="8" type="ORF">D3H35_13025</name>
</gene>
<comment type="caution">
    <text evidence="8">The sequence shown here is derived from an EMBL/GenBank/DDBJ whole genome shotgun (WGS) entry which is preliminary data.</text>
</comment>
<dbReference type="GO" id="GO:0005886">
    <property type="term" value="C:plasma membrane"/>
    <property type="evidence" value="ECO:0007669"/>
    <property type="project" value="UniProtKB-SubCell"/>
</dbReference>
<dbReference type="AlphaFoldDB" id="A0A398CEX0"/>
<dbReference type="Pfam" id="PF13396">
    <property type="entry name" value="PLDc_N"/>
    <property type="match status" value="1"/>
</dbReference>
<feature type="transmembrane region" description="Helical" evidence="6">
    <location>
        <begin position="6"/>
        <end position="30"/>
    </location>
</feature>
<comment type="subcellular location">
    <subcellularLocation>
        <location evidence="1">Cell membrane</location>
        <topology evidence="1">Multi-pass membrane protein</topology>
    </subcellularLocation>
</comment>
<keyword evidence="5 6" id="KW-0472">Membrane</keyword>
<protein>
    <submittedName>
        <fullName evidence="8">PLDc_N domain-containing protein</fullName>
    </submittedName>
</protein>
<evidence type="ECO:0000256" key="3">
    <source>
        <dbReference type="ARBA" id="ARBA00022692"/>
    </source>
</evidence>
<name>A0A398CEX0_9BACL</name>